<dbReference type="Gene3D" id="3.40.50.300">
    <property type="entry name" value="P-loop containing nucleotide triphosphate hydrolases"/>
    <property type="match status" value="1"/>
</dbReference>
<dbReference type="Proteomes" id="UP000199051">
    <property type="component" value="Unassembled WGS sequence"/>
</dbReference>
<dbReference type="RefSeq" id="WP_143073630.1">
    <property type="nucleotide sequence ID" value="NZ_FOGI01000011.1"/>
</dbReference>
<dbReference type="InterPro" id="IPR053137">
    <property type="entry name" value="NLR-like"/>
</dbReference>
<dbReference type="PANTHER" id="PTHR46082">
    <property type="entry name" value="ATP/GTP-BINDING PROTEIN-RELATED"/>
    <property type="match status" value="1"/>
</dbReference>
<dbReference type="SUPFAM" id="SSF48452">
    <property type="entry name" value="TPR-like"/>
    <property type="match status" value="1"/>
</dbReference>
<protein>
    <submittedName>
        <fullName evidence="1">Tetratricopeptide (TPR) repeat</fullName>
    </submittedName>
</protein>
<reference evidence="2" key="1">
    <citation type="submission" date="2016-10" db="EMBL/GenBank/DDBJ databases">
        <authorList>
            <person name="Varghese N."/>
            <person name="Submissions S."/>
        </authorList>
    </citation>
    <scope>NUCLEOTIDE SEQUENCE [LARGE SCALE GENOMIC DNA]</scope>
    <source>
        <strain evidence="2">DSM 44260</strain>
    </source>
</reference>
<evidence type="ECO:0000313" key="2">
    <source>
        <dbReference type="Proteomes" id="UP000199051"/>
    </source>
</evidence>
<dbReference type="AlphaFoldDB" id="A0A1H9WSY4"/>
<dbReference type="SUPFAM" id="SSF52540">
    <property type="entry name" value="P-loop containing nucleoside triphosphate hydrolases"/>
    <property type="match status" value="1"/>
</dbReference>
<dbReference type="Pfam" id="PF13424">
    <property type="entry name" value="TPR_12"/>
    <property type="match status" value="1"/>
</dbReference>
<dbReference type="STRING" id="155974.SAMN04487818_111175"/>
<proteinExistence type="predicted"/>
<evidence type="ECO:0000313" key="1">
    <source>
        <dbReference type="EMBL" id="SES36985.1"/>
    </source>
</evidence>
<keyword evidence="2" id="KW-1185">Reference proteome</keyword>
<gene>
    <name evidence="1" type="ORF">SAMN04487818_111175</name>
</gene>
<dbReference type="InterPro" id="IPR011990">
    <property type="entry name" value="TPR-like_helical_dom_sf"/>
</dbReference>
<dbReference type="InterPro" id="IPR027417">
    <property type="entry name" value="P-loop_NTPase"/>
</dbReference>
<organism evidence="1 2">
    <name type="scientific">Actinokineospora terrae</name>
    <dbReference type="NCBI Taxonomy" id="155974"/>
    <lineage>
        <taxon>Bacteria</taxon>
        <taxon>Bacillati</taxon>
        <taxon>Actinomycetota</taxon>
        <taxon>Actinomycetes</taxon>
        <taxon>Pseudonocardiales</taxon>
        <taxon>Pseudonocardiaceae</taxon>
        <taxon>Actinokineospora</taxon>
    </lineage>
</organism>
<accession>A0A1H9WSY4</accession>
<dbReference type="PANTHER" id="PTHR46082:SF6">
    <property type="entry name" value="AAA+ ATPASE DOMAIN-CONTAINING PROTEIN-RELATED"/>
    <property type="match status" value="1"/>
</dbReference>
<dbReference type="Gene3D" id="1.25.40.10">
    <property type="entry name" value="Tetratricopeptide repeat domain"/>
    <property type="match status" value="2"/>
</dbReference>
<sequence length="771" mass="84729">MIEALANPAGGQAHLLHGLGGSGKTSIAVDIAHRPLDRDVWWISAVDSATVLTGLRTVARLVGLTADAPTADELWGRLNGRTRPWLLVIDNADDPSLLDCDPGTLVAGRGWVRQPRSGHGQVIITSRLGGDPDKWGTWLTTHPIRMLTPADGAQILFDHTNHRGGTQREAEALATRLGGLSLALTLAGAYLAQAIDDPWPDPATPRSFAELHAVFDDSHAGALGIATGEQLGNHLVDRIWQLAVDLLKTRDLPLGAPFMHLLAHFADAPIPYRLLLDPETVTQSPIFAALDHAQVKALLKGASHLDLAEISHIPEHPTLRIHPLMRDAALRYRDADHDDPEYIALAATLLVHACAGEGEESMEDHLRWPFWVLFSPHVVHVWRKLVASADPDPVLMGHYARIVLCVAQFVSARGLVDQEGAEFERLSGEFDRLFGADSKHTLLARQGAAYMRMRAGDWRRARVEINSVLARQRMILGEDHKETLFSRFHLARTFLMAGDLATAESQAAALFETIRGVFGDTHAYALGARTLWITVLTEMGRYDQGRVESEAALVLSRRAFGDEHASTMEIRASYANLLLYLGDDAAAEIELRSLAEDSGRLRGPRDLTTLNARNGLAEIYVRRSDYVAALAVYEEVLPAVIDMFGPAGQETLALRCNRARSLQAAGRFDEAMVEYDSALPLFLGNYGDQHPDTVKIRVNRAALLSMMGRRVEAESEMRAALDIQLRTLGPDHPNTQVVKKNLQAIRQQALGLGRPVMWHGPGKRKKKGKKR</sequence>
<name>A0A1H9WSY4_9PSEU</name>
<dbReference type="EMBL" id="FOGI01000011">
    <property type="protein sequence ID" value="SES36985.1"/>
    <property type="molecule type" value="Genomic_DNA"/>
</dbReference>